<dbReference type="AlphaFoldDB" id="A0A2N7JTC9"/>
<sequence length="73" mass="7084">MKKTIITAMTFATGAVTSTAHAALDQTTVDSIVSGISADAGIAIAAGFSILAIVLGARVGFGLVKGFISAGAS</sequence>
<gene>
    <name evidence="3" type="ORF">BCT49_20175</name>
</gene>
<dbReference type="EMBL" id="MCZK01000184">
    <property type="protein sequence ID" value="PMM61486.1"/>
    <property type="molecule type" value="Genomic_DNA"/>
</dbReference>
<evidence type="ECO:0000256" key="1">
    <source>
        <dbReference type="SAM" id="Phobius"/>
    </source>
</evidence>
<name>A0A2N7JTC9_9VIBR</name>
<keyword evidence="1" id="KW-0812">Transmembrane</keyword>
<feature type="signal peptide" evidence="2">
    <location>
        <begin position="1"/>
        <end position="22"/>
    </location>
</feature>
<keyword evidence="1" id="KW-0472">Membrane</keyword>
<evidence type="ECO:0000313" key="4">
    <source>
        <dbReference type="Proteomes" id="UP000235406"/>
    </source>
</evidence>
<keyword evidence="1" id="KW-1133">Transmembrane helix</keyword>
<reference evidence="4" key="1">
    <citation type="submission" date="2016-07" db="EMBL/GenBank/DDBJ databases">
        <title>Nontailed viruses are major unrecognized killers of bacteria in the ocean.</title>
        <authorList>
            <person name="Kauffman K."/>
            <person name="Hussain F."/>
            <person name="Yang J."/>
            <person name="Arevalo P."/>
            <person name="Brown J."/>
            <person name="Cutler M."/>
            <person name="Kelly L."/>
            <person name="Polz M.F."/>
        </authorList>
    </citation>
    <scope>NUCLEOTIDE SEQUENCE [LARGE SCALE GENOMIC DNA]</scope>
    <source>
        <strain evidence="4">10N.261.46.F8</strain>
    </source>
</reference>
<organism evidence="3 4">
    <name type="scientific">Vibrio lentus</name>
    <dbReference type="NCBI Taxonomy" id="136468"/>
    <lineage>
        <taxon>Bacteria</taxon>
        <taxon>Pseudomonadati</taxon>
        <taxon>Pseudomonadota</taxon>
        <taxon>Gammaproteobacteria</taxon>
        <taxon>Vibrionales</taxon>
        <taxon>Vibrionaceae</taxon>
        <taxon>Vibrio</taxon>
    </lineage>
</organism>
<proteinExistence type="predicted"/>
<feature type="transmembrane region" description="Helical" evidence="1">
    <location>
        <begin position="32"/>
        <end position="55"/>
    </location>
</feature>
<evidence type="ECO:0000256" key="2">
    <source>
        <dbReference type="SAM" id="SignalP"/>
    </source>
</evidence>
<comment type="caution">
    <text evidence="3">The sequence shown here is derived from an EMBL/GenBank/DDBJ whole genome shotgun (WGS) entry which is preliminary data.</text>
</comment>
<protein>
    <submittedName>
        <fullName evidence="3">Uncharacterized protein</fullName>
    </submittedName>
</protein>
<keyword evidence="2" id="KW-0732">Signal</keyword>
<feature type="chain" id="PRO_5015009044" evidence="2">
    <location>
        <begin position="23"/>
        <end position="73"/>
    </location>
</feature>
<dbReference type="RefSeq" id="WP_102439130.1">
    <property type="nucleotide sequence ID" value="NZ_CAWNVI010000184.1"/>
</dbReference>
<dbReference type="Proteomes" id="UP000235406">
    <property type="component" value="Unassembled WGS sequence"/>
</dbReference>
<evidence type="ECO:0000313" key="3">
    <source>
        <dbReference type="EMBL" id="PMM61486.1"/>
    </source>
</evidence>
<accession>A0A2N7JTC9</accession>